<dbReference type="SUPFAM" id="SSF82185">
    <property type="entry name" value="Histone H3 K4-specific methyltransferase SET7/9 N-terminal domain"/>
    <property type="match status" value="1"/>
</dbReference>
<dbReference type="EMBL" id="KC977571">
    <property type="protein sequence ID" value="AGO84836.1"/>
    <property type="molecule type" value="Genomic_DNA"/>
</dbReference>
<keyword evidence="1" id="KW-0677">Repeat</keyword>
<name>S4VZA1_9VIRU</name>
<organism evidence="3 4">
    <name type="scientific">Pandoravirus salinus</name>
    <dbReference type="NCBI Taxonomy" id="1349410"/>
    <lineage>
        <taxon>Viruses</taxon>
        <taxon>Pandoravirus</taxon>
    </lineage>
</organism>
<proteinExistence type="predicted"/>
<evidence type="ECO:0000256" key="2">
    <source>
        <dbReference type="SAM" id="MobiDB-lite"/>
    </source>
</evidence>
<reference evidence="3 4" key="1">
    <citation type="journal article" date="2013" name="Science">
        <title>Pandoraviruses: amoeba viruses with genomes up to 2.5 Mb reaching that of parasitic eukaryotes.</title>
        <authorList>
            <person name="Philippe N."/>
            <person name="Legendre M."/>
            <person name="Doutre G."/>
            <person name="Coute Y."/>
            <person name="Poirot O."/>
            <person name="Lescot M."/>
            <person name="Arslan D."/>
            <person name="Seltzer V."/>
            <person name="Bertaux L."/>
            <person name="Bruley C."/>
            <person name="Garin J."/>
            <person name="Claverie J.M."/>
            <person name="Abergel C."/>
        </authorList>
    </citation>
    <scope>NUCLEOTIDE SEQUENCE [LARGE SCALE GENOMIC DNA]</scope>
</reference>
<evidence type="ECO:0000313" key="4">
    <source>
        <dbReference type="Proteomes" id="UP000204584"/>
    </source>
</evidence>
<dbReference type="Pfam" id="PF02493">
    <property type="entry name" value="MORN"/>
    <property type="match status" value="1"/>
</dbReference>
<dbReference type="Proteomes" id="UP000204584">
    <property type="component" value="Segment"/>
</dbReference>
<accession>S4VZA1</accession>
<dbReference type="GeneID" id="16606623"/>
<dbReference type="InterPro" id="IPR003409">
    <property type="entry name" value="MORN"/>
</dbReference>
<dbReference type="SMART" id="SM00698">
    <property type="entry name" value="MORN"/>
    <property type="match status" value="1"/>
</dbReference>
<evidence type="ECO:0000313" key="3">
    <source>
        <dbReference type="EMBL" id="AGO84836.1"/>
    </source>
</evidence>
<dbReference type="KEGG" id="vg:16606623"/>
<keyword evidence="4" id="KW-1185">Reference proteome</keyword>
<sequence length="380" mass="41398">MDATNCTTHATASTSTTLDTLIDELLVRIVVRLPHANDVGRCALLSRRFADLIARDPAQFVWKRTAEDMARRAGLDGPWLAFAASTKGWSWVRRALDQCTGGARTIGLVRHGAHVDMGEYREDGQHGDLISIRGKHGWRFIGPVDDSDTAHAHVFYGNGNTYRGQFRAGQPHGQGVRTHAAHHGLLSSVRIKGGWIDGVQDGTAVITHGCTCSGPPPAYDRRPDAAGGSAHDQDASARAALAPHGTDPTRPFGYVATETWSYGALTGTSTRVYCNGDLIECECGHGAITPTRMVLSPYCPDPRFRSFEIRSPEWRLVTVERPGEEDHGSFTIAYPDPASAWPEMFCVYRDYFEAGFLPVEERDRAIIGAILAEAALALDT</sequence>
<protein>
    <submittedName>
        <fullName evidence="3">Morn repeat domain containing protein</fullName>
    </submittedName>
</protein>
<gene>
    <name evidence="3" type="ORF">psal_cds_808</name>
</gene>
<evidence type="ECO:0000256" key="1">
    <source>
        <dbReference type="ARBA" id="ARBA00022737"/>
    </source>
</evidence>
<feature type="region of interest" description="Disordered" evidence="2">
    <location>
        <begin position="216"/>
        <end position="248"/>
    </location>
</feature>
<dbReference type="RefSeq" id="YP_008437909.1">
    <property type="nucleotide sequence ID" value="NC_022098.1"/>
</dbReference>